<evidence type="ECO:0000313" key="1">
    <source>
        <dbReference type="EMBL" id="PXV91678.1"/>
    </source>
</evidence>
<evidence type="ECO:0000313" key="2">
    <source>
        <dbReference type="Proteomes" id="UP000247523"/>
    </source>
</evidence>
<evidence type="ECO:0008006" key="3">
    <source>
        <dbReference type="Google" id="ProtNLM"/>
    </source>
</evidence>
<gene>
    <name evidence="1" type="ORF">C8E03_103236</name>
</gene>
<sequence length="63" mass="7276">MQEMFIHAEEVRELLGISRSKAYGIVRQLNDELKERGLITLNGKVSRKYFMEKIYGSDNAGNQ</sequence>
<dbReference type="Proteomes" id="UP000247523">
    <property type="component" value="Unassembled WGS sequence"/>
</dbReference>
<name>A0A318ETU2_9FIRM</name>
<dbReference type="RefSeq" id="WP_110290819.1">
    <property type="nucleotide sequence ID" value="NZ_QICS01000003.1"/>
</dbReference>
<proteinExistence type="predicted"/>
<organism evidence="1 2">
    <name type="scientific">Lachnotalea glycerini</name>
    <dbReference type="NCBI Taxonomy" id="1763509"/>
    <lineage>
        <taxon>Bacteria</taxon>
        <taxon>Bacillati</taxon>
        <taxon>Bacillota</taxon>
        <taxon>Clostridia</taxon>
        <taxon>Lachnospirales</taxon>
        <taxon>Lachnospiraceae</taxon>
        <taxon>Lachnotalea</taxon>
    </lineage>
</organism>
<accession>A0A318ETU2</accession>
<reference evidence="1 2" key="1">
    <citation type="submission" date="2018-05" db="EMBL/GenBank/DDBJ databases">
        <title>Genomic Encyclopedia of Type Strains, Phase IV (KMG-IV): sequencing the most valuable type-strain genomes for metagenomic binning, comparative biology and taxonomic classification.</title>
        <authorList>
            <person name="Goeker M."/>
        </authorList>
    </citation>
    <scope>NUCLEOTIDE SEQUENCE [LARGE SCALE GENOMIC DNA]</scope>
    <source>
        <strain evidence="1 2">DSM 28816</strain>
    </source>
</reference>
<protein>
    <recommendedName>
        <fullName evidence="3">DNA-binding protein</fullName>
    </recommendedName>
</protein>
<dbReference type="AlphaFoldDB" id="A0A318ETU2"/>
<dbReference type="EMBL" id="QICS01000003">
    <property type="protein sequence ID" value="PXV91678.1"/>
    <property type="molecule type" value="Genomic_DNA"/>
</dbReference>
<comment type="caution">
    <text evidence="1">The sequence shown here is derived from an EMBL/GenBank/DDBJ whole genome shotgun (WGS) entry which is preliminary data.</text>
</comment>